<protein>
    <submittedName>
        <fullName evidence="2">Uncharacterized protein</fullName>
    </submittedName>
</protein>
<dbReference type="PATRIC" id="fig|1238180.3.peg.2203"/>
<dbReference type="Pfam" id="PF19873">
    <property type="entry name" value="DUF6346"/>
    <property type="match status" value="2"/>
</dbReference>
<reference evidence="2 4" key="1">
    <citation type="submission" date="2012-10" db="EMBL/GenBank/DDBJ databases">
        <title>Genome assembly of Amycolatopsis azurea DSM 43854.</title>
        <authorList>
            <person name="Khatri I."/>
            <person name="Kaur I."/>
            <person name="Subramanian S."/>
            <person name="Mayilraj S."/>
        </authorList>
    </citation>
    <scope>NUCLEOTIDE SEQUENCE [LARGE SCALE GENOMIC DNA]</scope>
    <source>
        <strain evidence="2 4">DSM 43854</strain>
    </source>
</reference>
<feature type="transmembrane region" description="Helical" evidence="1">
    <location>
        <begin position="406"/>
        <end position="425"/>
    </location>
</feature>
<evidence type="ECO:0000313" key="3">
    <source>
        <dbReference type="EMBL" id="OOC05392.1"/>
    </source>
</evidence>
<dbReference type="Proteomes" id="UP000188551">
    <property type="component" value="Unassembled WGS sequence"/>
</dbReference>
<evidence type="ECO:0000313" key="5">
    <source>
        <dbReference type="Proteomes" id="UP000188551"/>
    </source>
</evidence>
<organism evidence="2 4">
    <name type="scientific">Amycolatopsis azurea DSM 43854</name>
    <dbReference type="NCBI Taxonomy" id="1238180"/>
    <lineage>
        <taxon>Bacteria</taxon>
        <taxon>Bacillati</taxon>
        <taxon>Actinomycetota</taxon>
        <taxon>Actinomycetes</taxon>
        <taxon>Pseudonocardiales</taxon>
        <taxon>Pseudonocardiaceae</taxon>
        <taxon>Amycolatopsis</taxon>
    </lineage>
</organism>
<dbReference type="InterPro" id="IPR045927">
    <property type="entry name" value="DUF6346"/>
</dbReference>
<sequence>MTSMQGKGKAAGAGVLAAAVTVALVIGPFLFFVCLTMFRLAGTPEVNTGQTVVGDASAVIKACDRRGPVSSEGLGYFWECDAEVTLHGHSLGTVRFDPDELTPADGTDVVGVHRSGDHWQRDVAHPYRLLHVAGLVVLAVDFFAVLAALVPLLASVLWLFTRLRRREDPENVVTPRDEHRVAIRLKAPAKPKRRSPTGVTVLGFGGLFSMVIGVWMIYLHGRLSGDLWGIAAAASIILLGVALSAAAAWWAFAPEKPGDTRTIELTEEGIRQEDDSSEALLLPWEDLRSVVFDERGRPGRISAHMTLVDETSRAKLREEYRRPSKHGVLLTPEIALDQAESAAEAIDGFRPGLVHWRSRELTRSGFGPGKDSGPRLVRWKDADRADDGATSMDDLVRVRASRMPGVRILGFVGLYALIVLLFALRQFADSVPLWLSPVVVLVTVTWGVVLHKTRFRGTPGFFEVDEDSLTWFERDRPARHVVPREIPPVDVPLTRLRQIRFDQLPPEHGRRYVRVSVRHDSVQSVLAEKITAAAASRLPPRHGWLKRWEHDPVSDGLPATGYEAVPTVTRRSPWKVAGVAIGVLLYALICWTLIGRGIVSDGEEGTGGLADMATAKTCEEVGPLSIAGIGYYWVCDIEVRPYSSRYSEKAVAARSFPDELTPADIGKPVRVKEVGRYYARDFKSDVPWWSIAPAVGGVVGLGLFAHWRRNKRFRKPVTEAPATTSLSLSSVRPLGGVTAPAGLPAAASRTVTPDDWSSAKFWRICGVISVVAVISGIVGFAADRGTELREATLTIAAIGLLSPGLLWFCTPARWKKAAWCTTFTVSVEGIRWFRRDKATFEVSWDELRELRLTAVTDGKRTLRMIDFFPIDNNFAKRHRTLKGLWEIGANLDGRPLPPVVNGYRIPEAFSDAAFAEIRTAMTMIRPDKLSEYRGQR</sequence>
<comment type="caution">
    <text evidence="2">The sequence shown here is derived from an EMBL/GenBank/DDBJ whole genome shotgun (WGS) entry which is preliminary data.</text>
</comment>
<keyword evidence="1" id="KW-0472">Membrane</keyword>
<evidence type="ECO:0000313" key="4">
    <source>
        <dbReference type="Proteomes" id="UP000014137"/>
    </source>
</evidence>
<feature type="transmembrane region" description="Helical" evidence="1">
    <location>
        <begin position="761"/>
        <end position="782"/>
    </location>
</feature>
<keyword evidence="1" id="KW-0812">Transmembrane</keyword>
<feature type="transmembrane region" description="Helical" evidence="1">
    <location>
        <begin position="227"/>
        <end position="252"/>
    </location>
</feature>
<evidence type="ECO:0000313" key="2">
    <source>
        <dbReference type="EMBL" id="EMD28011.1"/>
    </source>
</evidence>
<name>M2QMW3_9PSEU</name>
<feature type="transmembrane region" description="Helical" evidence="1">
    <location>
        <begin position="576"/>
        <end position="594"/>
    </location>
</feature>
<feature type="transmembrane region" description="Helical" evidence="1">
    <location>
        <begin position="431"/>
        <end position="450"/>
    </location>
</feature>
<feature type="transmembrane region" description="Helical" evidence="1">
    <location>
        <begin position="199"/>
        <end position="221"/>
    </location>
</feature>
<evidence type="ECO:0000256" key="1">
    <source>
        <dbReference type="SAM" id="Phobius"/>
    </source>
</evidence>
<feature type="transmembrane region" description="Helical" evidence="1">
    <location>
        <begin position="788"/>
        <end position="809"/>
    </location>
</feature>
<keyword evidence="1" id="KW-1133">Transmembrane helix</keyword>
<proteinExistence type="predicted"/>
<dbReference type="Proteomes" id="UP000014137">
    <property type="component" value="Unassembled WGS sequence"/>
</dbReference>
<feature type="transmembrane region" description="Helical" evidence="1">
    <location>
        <begin position="12"/>
        <end position="38"/>
    </location>
</feature>
<dbReference type="EMBL" id="ANMG01000019">
    <property type="protein sequence ID" value="EMD28011.1"/>
    <property type="molecule type" value="Genomic_DNA"/>
</dbReference>
<accession>M2QMW3</accession>
<dbReference type="AlphaFoldDB" id="M2QMW3"/>
<gene>
    <name evidence="3" type="ORF">B0293_18315</name>
    <name evidence="2" type="ORF">C791_1463</name>
</gene>
<dbReference type="EMBL" id="MUXN01000013">
    <property type="protein sequence ID" value="OOC05392.1"/>
    <property type="molecule type" value="Genomic_DNA"/>
</dbReference>
<feature type="transmembrane region" description="Helical" evidence="1">
    <location>
        <begin position="129"/>
        <end position="160"/>
    </location>
</feature>
<reference evidence="3 5" key="2">
    <citation type="submission" date="2017-02" db="EMBL/GenBank/DDBJ databases">
        <title>Amycolatopsis azurea DSM 43854 draft genome.</title>
        <authorList>
            <person name="Mayilraj S."/>
        </authorList>
    </citation>
    <scope>NUCLEOTIDE SEQUENCE [LARGE SCALE GENOMIC DNA]</scope>
    <source>
        <strain evidence="3 5">DSM 43854</strain>
    </source>
</reference>
<feature type="transmembrane region" description="Helical" evidence="1">
    <location>
        <begin position="686"/>
        <end position="705"/>
    </location>
</feature>
<keyword evidence="5" id="KW-1185">Reference proteome</keyword>